<dbReference type="KEGG" id="clt:CM240_2939"/>
<evidence type="ECO:0000313" key="4">
    <source>
        <dbReference type="EMBL" id="CDM70056.1"/>
    </source>
</evidence>
<name>W6RZH5_9CLOT</name>
<dbReference type="SMART" id="SM00487">
    <property type="entry name" value="DEXDc"/>
    <property type="match status" value="1"/>
</dbReference>
<dbReference type="InterPro" id="IPR018973">
    <property type="entry name" value="MZB"/>
</dbReference>
<dbReference type="STRING" id="1216932.CM240_2939"/>
<dbReference type="SMART" id="SM00490">
    <property type="entry name" value="HELICc"/>
    <property type="match status" value="1"/>
</dbReference>
<dbReference type="Pfam" id="PF00271">
    <property type="entry name" value="Helicase_C"/>
    <property type="match status" value="1"/>
</dbReference>
<protein>
    <submittedName>
        <fullName evidence="4">DEAD/DEAH box helicase domain-containing protein</fullName>
    </submittedName>
</protein>
<evidence type="ECO:0000256" key="1">
    <source>
        <dbReference type="ARBA" id="ARBA00022741"/>
    </source>
</evidence>
<dbReference type="Proteomes" id="UP000019426">
    <property type="component" value="Chromosome M2/40_rep2"/>
</dbReference>
<dbReference type="eggNOG" id="COG1205">
    <property type="taxonomic scope" value="Bacteria"/>
</dbReference>
<gene>
    <name evidence="4" type="ORF">CM240_2939</name>
</gene>
<dbReference type="InterPro" id="IPR001650">
    <property type="entry name" value="Helicase_C-like"/>
</dbReference>
<reference evidence="4 5" key="1">
    <citation type="submission" date="2013-11" db="EMBL/GenBank/DDBJ databases">
        <title>Complete genome sequence of Clostridum sp. M2/40.</title>
        <authorList>
            <person name="Wibberg D."/>
            <person name="Puehler A."/>
            <person name="Schlueter A."/>
        </authorList>
    </citation>
    <scope>NUCLEOTIDE SEQUENCE [LARGE SCALE GENOMIC DNA]</scope>
    <source>
        <strain evidence="5">M2/40</strain>
    </source>
</reference>
<dbReference type="HOGENOM" id="CLU_001338_2_1_9"/>
<dbReference type="OrthoDB" id="9774462at2"/>
<dbReference type="GO" id="GO:0003676">
    <property type="term" value="F:nucleic acid binding"/>
    <property type="evidence" value="ECO:0007669"/>
    <property type="project" value="InterPro"/>
</dbReference>
<accession>W6RZH5</accession>
<dbReference type="InterPro" id="IPR011545">
    <property type="entry name" value="DEAD/DEAH_box_helicase_dom"/>
</dbReference>
<keyword evidence="2" id="KW-0067">ATP-binding</keyword>
<dbReference type="GO" id="GO:0005524">
    <property type="term" value="F:ATP binding"/>
    <property type="evidence" value="ECO:0007669"/>
    <property type="project" value="UniProtKB-KW"/>
</dbReference>
<dbReference type="Gene3D" id="3.40.50.300">
    <property type="entry name" value="P-loop containing nucleotide triphosphate hydrolases"/>
    <property type="match status" value="2"/>
</dbReference>
<dbReference type="Pfam" id="PF09369">
    <property type="entry name" value="MZB"/>
    <property type="match status" value="1"/>
</dbReference>
<dbReference type="Pfam" id="PF00270">
    <property type="entry name" value="DEAD"/>
    <property type="match status" value="1"/>
</dbReference>
<dbReference type="GO" id="GO:0006289">
    <property type="term" value="P:nucleotide-excision repair"/>
    <property type="evidence" value="ECO:0007669"/>
    <property type="project" value="TreeGrafter"/>
</dbReference>
<organism evidence="4 5">
    <name type="scientific">Clostridium bornimense</name>
    <dbReference type="NCBI Taxonomy" id="1216932"/>
    <lineage>
        <taxon>Bacteria</taxon>
        <taxon>Bacillati</taxon>
        <taxon>Bacillota</taxon>
        <taxon>Clostridia</taxon>
        <taxon>Eubacteriales</taxon>
        <taxon>Clostridiaceae</taxon>
        <taxon>Clostridium</taxon>
    </lineage>
</organism>
<dbReference type="InterPro" id="IPR014001">
    <property type="entry name" value="Helicase_ATP-bd"/>
</dbReference>
<dbReference type="GO" id="GO:0036297">
    <property type="term" value="P:interstrand cross-link repair"/>
    <property type="evidence" value="ECO:0007669"/>
    <property type="project" value="TreeGrafter"/>
</dbReference>
<dbReference type="RefSeq" id="WP_044040224.1">
    <property type="nucleotide sequence ID" value="NZ_HG917869.1"/>
</dbReference>
<evidence type="ECO:0000313" key="5">
    <source>
        <dbReference type="Proteomes" id="UP000019426"/>
    </source>
</evidence>
<keyword evidence="1" id="KW-0547">Nucleotide-binding</keyword>
<dbReference type="EMBL" id="HG917869">
    <property type="protein sequence ID" value="CDM70056.1"/>
    <property type="molecule type" value="Genomic_DNA"/>
</dbReference>
<dbReference type="eggNOG" id="COG1201">
    <property type="taxonomic scope" value="Bacteria"/>
</dbReference>
<keyword evidence="4" id="KW-0347">Helicase</keyword>
<proteinExistence type="predicted"/>
<keyword evidence="5" id="KW-1185">Reference proteome</keyword>
<dbReference type="PATRIC" id="fig|1216932.3.peg.2905"/>
<dbReference type="PANTHER" id="PTHR47957">
    <property type="entry name" value="ATP-DEPENDENT HELICASE HRQ1"/>
    <property type="match status" value="1"/>
</dbReference>
<evidence type="ECO:0000256" key="2">
    <source>
        <dbReference type="ARBA" id="ARBA00022840"/>
    </source>
</evidence>
<dbReference type="GO" id="GO:0043138">
    <property type="term" value="F:3'-5' DNA helicase activity"/>
    <property type="evidence" value="ECO:0007669"/>
    <property type="project" value="TreeGrafter"/>
</dbReference>
<dbReference type="InterPro" id="IPR027417">
    <property type="entry name" value="P-loop_NTPase"/>
</dbReference>
<dbReference type="PANTHER" id="PTHR47957:SF3">
    <property type="entry name" value="ATP-DEPENDENT HELICASE HRQ1"/>
    <property type="match status" value="1"/>
</dbReference>
<sequence>MDKYTIESTHEALKNKMINYIKTIYLGKNEDLLEACNEELSKPGILFQEPYIEGNPAYLKIEGGIKNSPYITPEIKDVLLEMIKIDIGVFSSPYKHQIAALEGFCDNKDLFIATGTGSGKTECFMWPMVSSIVSEAINNKSTWQQEGVRALMLYPMNALVSDQLGRLRKMIGDDNKKFHNMFKKLTECERVPKFGMYTGRTPYAGEQNEKRDIELADTLTKELKLNNPDLKDNIKKELIKLGKYPSKINLESFVDNLRCGNHITDKYDTELITRQEMQKCCPDILITNYSMLEFMLIRSTEADIWNKTKKWLNLSPDNKLLFIIDEAHMYRGCSGGEVALLIRRLMHKLDIDRSKIRFIMTSASIPENSEKEILEFANNLSANEYTNNNFILLTGEKEKLQYENANDISASNFKDFDISSLQTKTGKGLSHEQIEAIKEFSCCAGYNLNTCDFSDNNAVQSWLYDQLKSSLPMIRIMEKCRGNATQFDNLAYIAFPNDDKRSAKKATSAFLAIAPLAKDKEEVLFPSRLHLMFRGLSGIYACSNPNCSEKHPTNNLNIGKVYINSSKSTCKCGGKIYELLNDRTCGALFFRGYLDTSEVGDKFVWNQKSELTDEFYKEVHFYIVQNNDIKDINRKKKIKICWINSITGKIFYDDSHANELNYLQVAYNEEENKENPTLYTFNSCPKCKKHKLKVTDFSTKGNEPFFNLVSEQLYIQPPTMFDESQIKQTPNAGRKVLLFSDSRQRAATLAKDLTRAADEDAMKKALSVAASELQSWAKKNNKQASMDLLYIVFLKIAYENNLRFFYGKDEDDLRKALEKMEKLYKRTNGNIDYDNKKSKFTHVPGLYKEQLLKQLCSNFRSLTDIGLCWLEPSDDDDLDDVEDSFNENNVNMSISDFKVFFAAWCNEILTDSYALGNDIEDDIRKNITGFDRFGVQLPLKLPDKYIKLLKNNGFTDDNIKVISENLEIFLANGNKNNSSYLNLSQIQLKYEEKHEWYKCNKCGRIFPFKLYDKCAICCNSTPKLMNSDDFEGVNFWRVPVIKALHGDKSVLMTRINTEEHTAQLSHKDQKEKMWSTTEDYEMKFQDIYIGNVKPVDVLSCTTTMEVGIDIGSLTAVGLRNVPPMRENYQQRAGRAGRRSAAISTIVTYTDNGPHDNYYFNNPEKIISGSPSLPWIDIKNEKLINRHLHVVDFAEFIMNNSEDINNLSINTFFDSYYEQFVDFLNNRKLTDKDITQLVPSKMDYVFNNYISVFVKDLETIRLKVSDFPENYKNSTGKDKSVLDVMLEEGVFPTYSFPRDVVGFYIEDYTGSKIEQKPEQSLDRAITEYAPGRIIVVDKKTYKSGGIYNFHSKFSTKNSYTPARHYFNSKDYCRSLFYCNNASCNWFGLKEPSENKCPFCGKSDVKSHVLVKPWGFSPQDGASIKESQAENEVSYAEEPCYSATPNDDDMKTCDGLFNIRFANRSDQPLIILNKGPQSKGFTVCKDCGAAIPGDDINKLKGIGKPFKHPNNKQRCYHSDNVIENVFLGHQFLTDMVVYEIALDPDKINISFDGLWIKSAAQTLSEALILSAGRLLDIDFKDIKSGYRMRYDENKTFIDIFIFDSLSSGAGYSSSLANRSIELFELTKETLISCKNNCDTACHDCLKHYWNQRIQDNLDRFAALDLLNWAMNNELSLPLTFTKQKELIKPLKELVELDTNIKLISKNNKFYIEHGNLLEEVYVYPAMWNEFDNRLSKNSINISDKIIKKALPKAYKKVISSLTR</sequence>
<dbReference type="PROSITE" id="PS51192">
    <property type="entry name" value="HELICASE_ATP_BIND_1"/>
    <property type="match status" value="1"/>
</dbReference>
<dbReference type="SUPFAM" id="SSF52540">
    <property type="entry name" value="P-loop containing nucleoside triphosphate hydrolases"/>
    <property type="match status" value="2"/>
</dbReference>
<keyword evidence="4" id="KW-0378">Hydrolase</keyword>
<feature type="domain" description="Helicase ATP-binding" evidence="3">
    <location>
        <begin position="101"/>
        <end position="383"/>
    </location>
</feature>
<evidence type="ECO:0000259" key="3">
    <source>
        <dbReference type="PROSITE" id="PS51192"/>
    </source>
</evidence>